<name>A0A180H4F2_PUCT1</name>
<dbReference type="GO" id="GO:0031966">
    <property type="term" value="C:mitochondrial membrane"/>
    <property type="evidence" value="ECO:0007669"/>
    <property type="project" value="UniProtKB-SubCell"/>
</dbReference>
<dbReference type="EMBL" id="ADAS02000001">
    <property type="protein sequence ID" value="OAV99890.1"/>
    <property type="molecule type" value="Genomic_DNA"/>
</dbReference>
<gene>
    <name evidence="11" type="ORF">PTTG_10050</name>
</gene>
<comment type="subcellular location">
    <subcellularLocation>
        <location evidence="1">Mitochondrion membrane</location>
        <topology evidence="1">Multi-pass membrane protein</topology>
    </subcellularLocation>
</comment>
<evidence type="ECO:0000313" key="11">
    <source>
        <dbReference type="EMBL" id="OAV99890.1"/>
    </source>
</evidence>
<evidence type="ECO:0000313" key="13">
    <source>
        <dbReference type="Proteomes" id="UP000005240"/>
    </source>
</evidence>
<evidence type="ECO:0008006" key="14">
    <source>
        <dbReference type="Google" id="ProtNLM"/>
    </source>
</evidence>
<evidence type="ECO:0000256" key="4">
    <source>
        <dbReference type="ARBA" id="ARBA00022692"/>
    </source>
</evidence>
<dbReference type="PANTHER" id="PTHR45624">
    <property type="entry name" value="MITOCHONDRIAL BASIC AMINO ACIDS TRANSPORTER-RELATED"/>
    <property type="match status" value="1"/>
</dbReference>
<evidence type="ECO:0000256" key="3">
    <source>
        <dbReference type="ARBA" id="ARBA00022448"/>
    </source>
</evidence>
<organism evidence="11">
    <name type="scientific">Puccinia triticina (isolate 1-1 / race 1 (BBBD))</name>
    <name type="common">Brown leaf rust fungus</name>
    <dbReference type="NCBI Taxonomy" id="630390"/>
    <lineage>
        <taxon>Eukaryota</taxon>
        <taxon>Fungi</taxon>
        <taxon>Dikarya</taxon>
        <taxon>Basidiomycota</taxon>
        <taxon>Pucciniomycotina</taxon>
        <taxon>Pucciniomycetes</taxon>
        <taxon>Pucciniales</taxon>
        <taxon>Pucciniaceae</taxon>
        <taxon>Puccinia</taxon>
    </lineage>
</organism>
<keyword evidence="6" id="KW-1133">Transmembrane helix</keyword>
<keyword evidence="13" id="KW-1185">Reference proteome</keyword>
<evidence type="ECO:0000256" key="5">
    <source>
        <dbReference type="ARBA" id="ARBA00022737"/>
    </source>
</evidence>
<protein>
    <recommendedName>
        <fullName evidence="14">Mitochondrial carrier</fullName>
    </recommendedName>
</protein>
<reference evidence="11" key="2">
    <citation type="submission" date="2016-05" db="EMBL/GenBank/DDBJ databases">
        <title>Comparative analysis highlights variable genome content of wheat rusts and divergence of the mating loci.</title>
        <authorList>
            <person name="Cuomo C.A."/>
            <person name="Bakkeren G."/>
            <person name="Szabo L."/>
            <person name="Khalil H."/>
            <person name="Joly D."/>
            <person name="Goldberg J."/>
            <person name="Young S."/>
            <person name="Zeng Q."/>
            <person name="Fellers J."/>
        </authorList>
    </citation>
    <scope>NUCLEOTIDE SEQUENCE [LARGE SCALE GENOMIC DNA]</scope>
    <source>
        <strain evidence="11">1-1 BBBD Race 1</strain>
    </source>
</reference>
<evidence type="ECO:0000313" key="12">
    <source>
        <dbReference type="EnsemblFungi" id="PTTG_10050-t43_2-p1"/>
    </source>
</evidence>
<reference evidence="11" key="1">
    <citation type="submission" date="2009-11" db="EMBL/GenBank/DDBJ databases">
        <authorList>
            <consortium name="The Broad Institute Genome Sequencing Platform"/>
            <person name="Ward D."/>
            <person name="Feldgarden M."/>
            <person name="Earl A."/>
            <person name="Young S.K."/>
            <person name="Zeng Q."/>
            <person name="Koehrsen M."/>
            <person name="Alvarado L."/>
            <person name="Berlin A."/>
            <person name="Bochicchio J."/>
            <person name="Borenstein D."/>
            <person name="Chapman S.B."/>
            <person name="Chen Z."/>
            <person name="Engels R."/>
            <person name="Freedman E."/>
            <person name="Gellesch M."/>
            <person name="Goldberg J."/>
            <person name="Griggs A."/>
            <person name="Gujja S."/>
            <person name="Heilman E."/>
            <person name="Heiman D."/>
            <person name="Hepburn T."/>
            <person name="Howarth C."/>
            <person name="Jen D."/>
            <person name="Larson L."/>
            <person name="Lewis B."/>
            <person name="Mehta T."/>
            <person name="Park D."/>
            <person name="Pearson M."/>
            <person name="Roberts A."/>
            <person name="Saif S."/>
            <person name="Shea T."/>
            <person name="Shenoy N."/>
            <person name="Sisk P."/>
            <person name="Stolte C."/>
            <person name="Sykes S."/>
            <person name="Thomson T."/>
            <person name="Walk T."/>
            <person name="White J."/>
            <person name="Yandava C."/>
            <person name="Izard J."/>
            <person name="Baranova O.V."/>
            <person name="Blanton J.M."/>
            <person name="Tanner A.C."/>
            <person name="Dewhirst F.E."/>
            <person name="Haas B."/>
            <person name="Nusbaum C."/>
            <person name="Birren B."/>
        </authorList>
    </citation>
    <scope>NUCLEOTIDE SEQUENCE [LARGE SCALE GENOMIC DNA]</scope>
    <source>
        <strain evidence="11">1-1 BBBD Race 1</strain>
    </source>
</reference>
<evidence type="ECO:0000256" key="9">
    <source>
        <dbReference type="PROSITE-ProRule" id="PRU00282"/>
    </source>
</evidence>
<dbReference type="GO" id="GO:1990575">
    <property type="term" value="P:mitochondrial L-ornithine transmembrane transport"/>
    <property type="evidence" value="ECO:0007669"/>
    <property type="project" value="TreeGrafter"/>
</dbReference>
<dbReference type="EnsemblFungi" id="PTTG_10050-t43_2">
    <property type="protein sequence ID" value="PTTG_10050-t43_2-p1"/>
    <property type="gene ID" value="PTTG_10050"/>
</dbReference>
<reference evidence="12 13" key="3">
    <citation type="journal article" date="2017" name="G3 (Bethesda)">
        <title>Comparative analysis highlights variable genome content of wheat rusts and divergence of the mating loci.</title>
        <authorList>
            <person name="Cuomo C.A."/>
            <person name="Bakkeren G."/>
            <person name="Khalil H.B."/>
            <person name="Panwar V."/>
            <person name="Joly D."/>
            <person name="Linning R."/>
            <person name="Sakthikumar S."/>
            <person name="Song X."/>
            <person name="Adiconis X."/>
            <person name="Fan L."/>
            <person name="Goldberg J.M."/>
            <person name="Levin J.Z."/>
            <person name="Young S."/>
            <person name="Zeng Q."/>
            <person name="Anikster Y."/>
            <person name="Bruce M."/>
            <person name="Wang M."/>
            <person name="Yin C."/>
            <person name="McCallum B."/>
            <person name="Szabo L.J."/>
            <person name="Hulbert S."/>
            <person name="Chen X."/>
            <person name="Fellers J.P."/>
        </authorList>
    </citation>
    <scope>NUCLEOTIDE SEQUENCE</scope>
    <source>
        <strain evidence="13">Isolate 1-1 / race 1 (BBBD)</strain>
        <strain evidence="12">isolate 1-1 / race 1 (BBBD)</strain>
    </source>
</reference>
<dbReference type="InterPro" id="IPR050567">
    <property type="entry name" value="Mitochondrial_Carrier"/>
</dbReference>
<feature type="repeat" description="Solcar" evidence="9">
    <location>
        <begin position="20"/>
        <end position="108"/>
    </location>
</feature>
<dbReference type="FunFam" id="1.50.40.10:FF:000319">
    <property type="entry name" value="Uncharacterized protein"/>
    <property type="match status" value="1"/>
</dbReference>
<comment type="similarity">
    <text evidence="2 10">Belongs to the mitochondrial carrier (TC 2.A.29) family.</text>
</comment>
<evidence type="ECO:0000256" key="8">
    <source>
        <dbReference type="ARBA" id="ARBA00023136"/>
    </source>
</evidence>
<dbReference type="Gene3D" id="1.50.40.10">
    <property type="entry name" value="Mitochondrial carrier domain"/>
    <property type="match status" value="1"/>
</dbReference>
<keyword evidence="7" id="KW-0496">Mitochondrion</keyword>
<keyword evidence="4 9" id="KW-0812">Transmembrane</keyword>
<evidence type="ECO:0000256" key="7">
    <source>
        <dbReference type="ARBA" id="ARBA00023128"/>
    </source>
</evidence>
<dbReference type="Pfam" id="PF00153">
    <property type="entry name" value="Mito_carr"/>
    <property type="match status" value="3"/>
</dbReference>
<dbReference type="VEuPathDB" id="FungiDB:PTTG_10050"/>
<keyword evidence="5" id="KW-0677">Repeat</keyword>
<dbReference type="PROSITE" id="PS50920">
    <property type="entry name" value="SOLCAR"/>
    <property type="match status" value="3"/>
</dbReference>
<evidence type="ECO:0000256" key="10">
    <source>
        <dbReference type="RuleBase" id="RU000488"/>
    </source>
</evidence>
<accession>A0A180H4F2</accession>
<dbReference type="OrthoDB" id="2139348at2759"/>
<dbReference type="AlphaFoldDB" id="A0A180H4F2"/>
<evidence type="ECO:0000256" key="6">
    <source>
        <dbReference type="ARBA" id="ARBA00022989"/>
    </source>
</evidence>
<keyword evidence="3 10" id="KW-0813">Transport</keyword>
<dbReference type="SUPFAM" id="SSF103506">
    <property type="entry name" value="Mitochondrial carrier"/>
    <property type="match status" value="1"/>
</dbReference>
<dbReference type="GO" id="GO:0000064">
    <property type="term" value="F:L-ornithine transmembrane transporter activity"/>
    <property type="evidence" value="ECO:0007669"/>
    <property type="project" value="TreeGrafter"/>
</dbReference>
<evidence type="ECO:0000256" key="2">
    <source>
        <dbReference type="ARBA" id="ARBA00006375"/>
    </source>
</evidence>
<sequence length="342" mass="37552">MIPTEETRILLPDPQLTSQRHPLKDVAYGSLAGICSKLFEHPFDLVKVRLQSQPLHLPSRYHGPLDCFRQTVAQEGFRGLYRGVSMPVVGAMAENATLFLVYGQVQQLIRRLAFPEQAHKRRPPPLPLPYVALSAACGGAMASFILTPIELVKCKMQVQQIGATKENPKRLAGPVAIVRSVIKKEGISGLWLGQTGTLLRETGGSAIWFCTFESVAALFVARRQESVLEPSKLLSKDDLSSPELMISGATAGIFYNFVFFPADSIKSTMQTASELAQPDHLPKSLASNQQSPRISFLDVGRQIIKTRGWKGLYAGCGITCLRSAPSSALIFWIVSRLESRFG</sequence>
<reference evidence="12" key="4">
    <citation type="submission" date="2025-05" db="UniProtKB">
        <authorList>
            <consortium name="EnsemblFungi"/>
        </authorList>
    </citation>
    <scope>IDENTIFICATION</scope>
    <source>
        <strain evidence="12">isolate 1-1 / race 1 (BBBD)</strain>
    </source>
</reference>
<feature type="repeat" description="Solcar" evidence="9">
    <location>
        <begin position="126"/>
        <end position="218"/>
    </location>
</feature>
<dbReference type="InterPro" id="IPR023395">
    <property type="entry name" value="MCP_dom_sf"/>
</dbReference>
<feature type="repeat" description="Solcar" evidence="9">
    <location>
        <begin position="239"/>
        <end position="340"/>
    </location>
</feature>
<dbReference type="STRING" id="630390.A0A180H4F2"/>
<dbReference type="PANTHER" id="PTHR45624:SF31">
    <property type="entry name" value="MITOCHONDRIAL ORNITHINE TRANSPORTER 1"/>
    <property type="match status" value="1"/>
</dbReference>
<dbReference type="InterPro" id="IPR018108">
    <property type="entry name" value="MCP_transmembrane"/>
</dbReference>
<dbReference type="Proteomes" id="UP000005240">
    <property type="component" value="Unassembled WGS sequence"/>
</dbReference>
<evidence type="ECO:0000256" key="1">
    <source>
        <dbReference type="ARBA" id="ARBA00004225"/>
    </source>
</evidence>
<proteinExistence type="inferred from homology"/>
<keyword evidence="8 9" id="KW-0472">Membrane</keyword>